<protein>
    <submittedName>
        <fullName evidence="1">Uncharacterized protein</fullName>
    </submittedName>
</protein>
<reference evidence="1 2" key="1">
    <citation type="submission" date="2016-08" db="EMBL/GenBank/DDBJ databases">
        <title>Genome sequence of Clavibacter michiganensis spp. strain CASJ009.</title>
        <authorList>
            <person name="Thapa S.P."/>
            <person name="Coaker G."/>
        </authorList>
    </citation>
    <scope>NUCLEOTIDE SEQUENCE [LARGE SCALE GENOMIC DNA]</scope>
    <source>
        <strain evidence="1">CASJ009</strain>
    </source>
</reference>
<dbReference type="Proteomes" id="UP000195106">
    <property type="component" value="Unassembled WGS sequence"/>
</dbReference>
<evidence type="ECO:0000313" key="2">
    <source>
        <dbReference type="Proteomes" id="UP000195106"/>
    </source>
</evidence>
<name>A0A251XR48_9MICO</name>
<sequence>MQITRLRIDGQFFYLDAAQDVAALQDQIAEAAATRAAFVHFETVGHGRVSVLVTPHVGVRFETQEHTAEDVAEWEAHPPVIDIPLPDL</sequence>
<evidence type="ECO:0000313" key="1">
    <source>
        <dbReference type="EMBL" id="OUE07618.1"/>
    </source>
</evidence>
<comment type="caution">
    <text evidence="1">The sequence shown here is derived from an EMBL/GenBank/DDBJ whole genome shotgun (WGS) entry which is preliminary data.</text>
</comment>
<gene>
    <name evidence="1" type="ORF">CMsap09_01620</name>
</gene>
<organism evidence="1 2">
    <name type="scientific">Clavibacter michiganensis</name>
    <dbReference type="NCBI Taxonomy" id="28447"/>
    <lineage>
        <taxon>Bacteria</taxon>
        <taxon>Bacillati</taxon>
        <taxon>Actinomycetota</taxon>
        <taxon>Actinomycetes</taxon>
        <taxon>Micrococcales</taxon>
        <taxon>Microbacteriaceae</taxon>
        <taxon>Clavibacter</taxon>
    </lineage>
</organism>
<proteinExistence type="predicted"/>
<dbReference type="AlphaFoldDB" id="A0A251XR48"/>
<accession>A0A251XR48</accession>
<dbReference type="EMBL" id="MDHJ01000001">
    <property type="protein sequence ID" value="OUE07618.1"/>
    <property type="molecule type" value="Genomic_DNA"/>
</dbReference>